<dbReference type="OrthoDB" id="20273at2759"/>
<reference evidence="2" key="1">
    <citation type="submission" date="2021-01" db="EMBL/GenBank/DDBJ databases">
        <authorList>
            <person name="Li R."/>
            <person name="Bekaert M."/>
        </authorList>
    </citation>
    <scope>NUCLEOTIDE SEQUENCE</scope>
    <source>
        <strain evidence="2">Farmed</strain>
    </source>
</reference>
<sequence>MFQATPGSTFRAALNETFIKTTSHSTMLPRVSPYQNPVKPPFDLPKLPLPKIVSAPSLGSSTTPSYCNSLPPLLSRYQQNESSDRSKVVKENVLTPVSSTPILPTTKSVEQTKDINTSTSTSAMTMASSKTYTAISVSQGQNRTIAALTAEKSHHEFEKDDKGQTLITDSSMSLAVVSFSASSSSSLTSTTTTDPSGQRSTPGALRDHHSSVDDSGVDPKDLEKRNRRKFYWYGSHKLIKPIKDIPPRFQLMLAETNAEKARCEGRPIILRQHSDQADHFNSAATPSFNPDAQCFLPNLSYDPSRLCNPGCLMDRKDMQTLGISTSSSGVSNSTNSVITSSGGSGNSSDPMGDVTPSLTQPVPPMYTLHVYSSACNPSTSGSVTGTTAAGNACCLHLPATSGGPTGGYMSNLQPNHSHHPASMTSPHLQQTPIYFPAQAAPLQPTPIQPTATPTTSYTAGQQTYSAVFPPTLAPTQTFLANPGGMGPLATATAQTFPIPQYTPCVTYTQNAQYTVTAVPQ</sequence>
<dbReference type="AlphaFoldDB" id="A0A812ANJ8"/>
<feature type="region of interest" description="Disordered" evidence="1">
    <location>
        <begin position="405"/>
        <end position="427"/>
    </location>
</feature>
<feature type="region of interest" description="Disordered" evidence="1">
    <location>
        <begin position="322"/>
        <end position="359"/>
    </location>
</feature>
<feature type="compositionally biased region" description="Basic and acidic residues" evidence="1">
    <location>
        <begin position="205"/>
        <end position="221"/>
    </location>
</feature>
<evidence type="ECO:0000256" key="1">
    <source>
        <dbReference type="SAM" id="MobiDB-lite"/>
    </source>
</evidence>
<evidence type="ECO:0000313" key="2">
    <source>
        <dbReference type="EMBL" id="CAE1143770.1"/>
    </source>
</evidence>
<feature type="compositionally biased region" description="Low complexity" evidence="1">
    <location>
        <begin position="184"/>
        <end position="193"/>
    </location>
</feature>
<proteinExistence type="predicted"/>
<protein>
    <submittedName>
        <fullName evidence="2">Uncharacterized protein</fullName>
    </submittedName>
</protein>
<evidence type="ECO:0000313" key="3">
    <source>
        <dbReference type="Proteomes" id="UP000597762"/>
    </source>
</evidence>
<accession>A0A812ANJ8</accession>
<dbReference type="Proteomes" id="UP000597762">
    <property type="component" value="Unassembled WGS sequence"/>
</dbReference>
<organism evidence="2 3">
    <name type="scientific">Acanthosepion pharaonis</name>
    <name type="common">Pharaoh cuttlefish</name>
    <name type="synonym">Sepia pharaonis</name>
    <dbReference type="NCBI Taxonomy" id="158019"/>
    <lineage>
        <taxon>Eukaryota</taxon>
        <taxon>Metazoa</taxon>
        <taxon>Spiralia</taxon>
        <taxon>Lophotrochozoa</taxon>
        <taxon>Mollusca</taxon>
        <taxon>Cephalopoda</taxon>
        <taxon>Coleoidea</taxon>
        <taxon>Decapodiformes</taxon>
        <taxon>Sepiida</taxon>
        <taxon>Sepiina</taxon>
        <taxon>Sepiidae</taxon>
        <taxon>Acanthosepion</taxon>
    </lineage>
</organism>
<feature type="compositionally biased region" description="Low complexity" evidence="1">
    <location>
        <begin position="322"/>
        <end position="341"/>
    </location>
</feature>
<dbReference type="EMBL" id="CAHIKZ030000038">
    <property type="protein sequence ID" value="CAE1143770.1"/>
    <property type="molecule type" value="Genomic_DNA"/>
</dbReference>
<feature type="region of interest" description="Disordered" evidence="1">
    <location>
        <begin position="184"/>
        <end position="221"/>
    </location>
</feature>
<comment type="caution">
    <text evidence="2">The sequence shown here is derived from an EMBL/GenBank/DDBJ whole genome shotgun (WGS) entry which is preliminary data.</text>
</comment>
<name>A0A812ANJ8_ACAPH</name>
<keyword evidence="3" id="KW-1185">Reference proteome</keyword>
<gene>
    <name evidence="2" type="ORF">SPHA_1369</name>
</gene>